<keyword evidence="3 9" id="KW-0813">Transport</keyword>
<dbReference type="Gene3D" id="3.30.70.1440">
    <property type="entry name" value="Multidrug efflux transporter AcrB pore domain"/>
    <property type="match status" value="1"/>
</dbReference>
<dbReference type="SUPFAM" id="SSF82714">
    <property type="entry name" value="Multidrug efflux transporter AcrB TolC docking domain, DN and DC subdomains"/>
    <property type="match status" value="2"/>
</dbReference>
<dbReference type="NCBIfam" id="NF000282">
    <property type="entry name" value="RND_permease_1"/>
    <property type="match status" value="1"/>
</dbReference>
<comment type="subcellular location">
    <subcellularLocation>
        <location evidence="1 9">Cell inner membrane</location>
        <topology evidence="1 9">Multi-pass membrane protein</topology>
    </subcellularLocation>
</comment>
<dbReference type="PANTHER" id="PTHR32063:SF11">
    <property type="entry name" value="CATION OR DRUG EFFLUX SYSTEM PROTEIN"/>
    <property type="match status" value="1"/>
</dbReference>
<feature type="transmembrane region" description="Helical" evidence="9">
    <location>
        <begin position="472"/>
        <end position="499"/>
    </location>
</feature>
<comment type="similarity">
    <text evidence="2 9">Belongs to the resistance-nodulation-cell division (RND) (TC 2.A.6) family.</text>
</comment>
<dbReference type="SUPFAM" id="SSF82693">
    <property type="entry name" value="Multidrug efflux transporter AcrB pore domain, PN1, PN2, PC1 and PC2 subdomains"/>
    <property type="match status" value="4"/>
</dbReference>
<gene>
    <name evidence="11" type="ORF">M0638_08200</name>
</gene>
<evidence type="ECO:0000256" key="8">
    <source>
        <dbReference type="ARBA" id="ARBA00023136"/>
    </source>
</evidence>
<organism evidence="11 12">
    <name type="scientific">Roseomonas acroporae</name>
    <dbReference type="NCBI Taxonomy" id="2937791"/>
    <lineage>
        <taxon>Bacteria</taxon>
        <taxon>Pseudomonadati</taxon>
        <taxon>Pseudomonadota</taxon>
        <taxon>Alphaproteobacteria</taxon>
        <taxon>Acetobacterales</taxon>
        <taxon>Roseomonadaceae</taxon>
        <taxon>Roseomonas</taxon>
    </lineage>
</organism>
<name>A0A9X1Y739_9PROT</name>
<dbReference type="GO" id="GO:0005886">
    <property type="term" value="C:plasma membrane"/>
    <property type="evidence" value="ECO:0007669"/>
    <property type="project" value="UniProtKB-SubCell"/>
</dbReference>
<dbReference type="Gene3D" id="3.30.2090.10">
    <property type="entry name" value="Multidrug efflux transporter AcrB TolC docking domain, DN and DC subdomains"/>
    <property type="match status" value="2"/>
</dbReference>
<feature type="transmembrane region" description="Helical" evidence="9">
    <location>
        <begin position="537"/>
        <end position="570"/>
    </location>
</feature>
<feature type="transmembrane region" description="Helical" evidence="9">
    <location>
        <begin position="886"/>
        <end position="904"/>
    </location>
</feature>
<feature type="transmembrane region" description="Helical" evidence="9">
    <location>
        <begin position="939"/>
        <end position="962"/>
    </location>
</feature>
<dbReference type="GO" id="GO:0009636">
    <property type="term" value="P:response to toxic substance"/>
    <property type="evidence" value="ECO:0007669"/>
    <property type="project" value="UniProtKB-ARBA"/>
</dbReference>
<dbReference type="NCBIfam" id="TIGR00915">
    <property type="entry name" value="2A0602"/>
    <property type="match status" value="1"/>
</dbReference>
<evidence type="ECO:0000256" key="2">
    <source>
        <dbReference type="ARBA" id="ARBA00010942"/>
    </source>
</evidence>
<sequence length="1071" mass="112960">MSGLGVLSVRQPVLACVLSLVLLIVGGLSMLSLPISEYPDVAPPTVVVATQYAGASAQVVADTVAAPIEQEVNGTEGMLYMASQSTGDGRMALTVTFRLGTDPDRAQVLVQAAVASAGPRLPEEVRRYGVTTRKIATDRLMVIFVSSPDQSLDQLYVSNYALRQVRDELLRIDGIGDIDMQGARDYAMRLWLDPGRMAQAGVTAEDVVAAVQAQNAQVAGGQLAEPPVADQAFQPSLTFRGRLDDPAEFEAIVIRAGADGRLLRLGDVGRVELGAASYTTNSTLQGRPAVALAVTQRPGSNALATARQIRDTLARIERGFPPGIAAEIAYDPTRFVAESVRELVHTIAEAVALVVLVVLLFLQNWRAAIIPILAIPVSLIGTFGVMIAFGFTLNVLTLFGLVLAVGIVVDDAIVVVENVDRHLRDAESVPAAAEATMREVGGALVSIALVLCAVFVPTAFLEGIAGRFFRQFAVTIAVATALSCFCSLTLSPALATLILRREAPAGTPEGAPRRGGAPMRLLRLLLDRFNAGFDWLASAYAALAGVVAALAVPMLAFYALLIGGVAWLLATTPQGFLPAQDRGTLTVSIALPGGASLARTTAVVQHAETVARDVPGVASVSALSGISGVTNTPASDAGMLTVVFAPWSEREPRGLSAARIERELRQRLAAALDEATVLVIPPPAVPGLGSGAGFALRLEDRTGRGTAVLLEAAEALVAALRATPGLVDVYTPFRVDTPQVAVTLDRSRAEMLGVPVARLSQAIETLLGSSYVNDFTAFGRNWRVLAQAAPEYRRTVEDLARLYTRNDRGQMVPLANLLTVRDAAGPGRVPRYNLYPAAEVAGGVAPGTGSGAALAAVERVARRMLPDGIGYEWTDLSFEQTESGDAGLLVFPLCVLFVYLVLAAQYESWSLPFAVILIVPMCLLTSTAGVRLMGQEVTVLTQIGFVVLVGLAAKNAILIVEFARQREDEGLTPVEAVVEACRLRLRAILMTSLAFILGVLPLVFSSGAGAEMRRAVGTAVFFGMLGVTLFGLLFTPVFYVVIRRLALPRARPARQAPEGKAPGAAARVTAP</sequence>
<evidence type="ECO:0000256" key="6">
    <source>
        <dbReference type="ARBA" id="ARBA00022692"/>
    </source>
</evidence>
<reference evidence="11" key="1">
    <citation type="submission" date="2022-04" db="EMBL/GenBank/DDBJ databases">
        <title>Roseomonas acroporae sp. nov., isolated from coral Acropora digitifera.</title>
        <authorList>
            <person name="Sun H."/>
        </authorList>
    </citation>
    <scope>NUCLEOTIDE SEQUENCE</scope>
    <source>
        <strain evidence="11">NAR14</strain>
    </source>
</reference>
<comment type="caution">
    <text evidence="11">The sequence shown here is derived from an EMBL/GenBank/DDBJ whole genome shotgun (WGS) entry which is preliminary data.</text>
</comment>
<feature type="domain" description="SSD" evidence="10">
    <location>
        <begin position="368"/>
        <end position="497"/>
    </location>
</feature>
<dbReference type="EMBL" id="JALPRX010000029">
    <property type="protein sequence ID" value="MCK8784358.1"/>
    <property type="molecule type" value="Genomic_DNA"/>
</dbReference>
<keyword evidence="12" id="KW-1185">Reference proteome</keyword>
<dbReference type="InterPro" id="IPR000731">
    <property type="entry name" value="SSD"/>
</dbReference>
<dbReference type="FunFam" id="1.20.1640.10:FF:000001">
    <property type="entry name" value="Efflux pump membrane transporter"/>
    <property type="match status" value="1"/>
</dbReference>
<dbReference type="SUPFAM" id="SSF82866">
    <property type="entry name" value="Multidrug efflux transporter AcrB transmembrane domain"/>
    <property type="match status" value="2"/>
</dbReference>
<feature type="transmembrane region" description="Helical" evidence="9">
    <location>
        <begin position="12"/>
        <end position="33"/>
    </location>
</feature>
<evidence type="ECO:0000259" key="10">
    <source>
        <dbReference type="PROSITE" id="PS50156"/>
    </source>
</evidence>
<feature type="transmembrane region" description="Helical" evidence="9">
    <location>
        <begin position="983"/>
        <end position="1004"/>
    </location>
</feature>
<dbReference type="RefSeq" id="WP_248666482.1">
    <property type="nucleotide sequence ID" value="NZ_JALPRX010000029.1"/>
</dbReference>
<dbReference type="InterPro" id="IPR004764">
    <property type="entry name" value="MdtF-like"/>
</dbReference>
<feature type="transmembrane region" description="Helical" evidence="9">
    <location>
        <begin position="369"/>
        <end position="389"/>
    </location>
</feature>
<evidence type="ECO:0000313" key="12">
    <source>
        <dbReference type="Proteomes" id="UP001139516"/>
    </source>
</evidence>
<feature type="transmembrane region" description="Helical" evidence="9">
    <location>
        <begin position="1016"/>
        <end position="1042"/>
    </location>
</feature>
<evidence type="ECO:0000256" key="7">
    <source>
        <dbReference type="ARBA" id="ARBA00022989"/>
    </source>
</evidence>
<dbReference type="Gene3D" id="3.30.70.1430">
    <property type="entry name" value="Multidrug efflux transporter AcrB pore domain"/>
    <property type="match status" value="2"/>
</dbReference>
<evidence type="ECO:0000256" key="5">
    <source>
        <dbReference type="ARBA" id="ARBA00022519"/>
    </source>
</evidence>
<feature type="transmembrane region" description="Helical" evidence="9">
    <location>
        <begin position="440"/>
        <end position="460"/>
    </location>
</feature>
<protein>
    <recommendedName>
        <fullName evidence="9">Efflux pump membrane transporter</fullName>
    </recommendedName>
</protein>
<evidence type="ECO:0000256" key="9">
    <source>
        <dbReference type="RuleBase" id="RU364070"/>
    </source>
</evidence>
<evidence type="ECO:0000256" key="4">
    <source>
        <dbReference type="ARBA" id="ARBA00022475"/>
    </source>
</evidence>
<dbReference type="GO" id="GO:0042910">
    <property type="term" value="F:xenobiotic transmembrane transporter activity"/>
    <property type="evidence" value="ECO:0007669"/>
    <property type="project" value="TreeGrafter"/>
</dbReference>
<dbReference type="InterPro" id="IPR027463">
    <property type="entry name" value="AcrB_DN_DC_subdom"/>
</dbReference>
<dbReference type="InterPro" id="IPR001036">
    <property type="entry name" value="Acrflvin-R"/>
</dbReference>
<evidence type="ECO:0000256" key="1">
    <source>
        <dbReference type="ARBA" id="ARBA00004429"/>
    </source>
</evidence>
<dbReference type="FunFam" id="3.30.70.1430:FF:000001">
    <property type="entry name" value="Efflux pump membrane transporter"/>
    <property type="match status" value="1"/>
</dbReference>
<proteinExistence type="inferred from homology"/>
<keyword evidence="4" id="KW-1003">Cell membrane</keyword>
<dbReference type="Gene3D" id="3.30.70.1320">
    <property type="entry name" value="Multidrug efflux transporter AcrB pore domain like"/>
    <property type="match status" value="1"/>
</dbReference>
<keyword evidence="7 9" id="KW-1133">Transmembrane helix</keyword>
<feature type="transmembrane region" description="Helical" evidence="9">
    <location>
        <begin position="911"/>
        <end position="933"/>
    </location>
</feature>
<feature type="transmembrane region" description="Helical" evidence="9">
    <location>
        <begin position="343"/>
        <end position="362"/>
    </location>
</feature>
<dbReference type="PROSITE" id="PS50156">
    <property type="entry name" value="SSD"/>
    <property type="match status" value="1"/>
</dbReference>
<dbReference type="PRINTS" id="PR00702">
    <property type="entry name" value="ACRIFLAVINRP"/>
</dbReference>
<dbReference type="Gene3D" id="1.20.1640.10">
    <property type="entry name" value="Multidrug efflux transporter AcrB transmembrane domain"/>
    <property type="match status" value="2"/>
</dbReference>
<evidence type="ECO:0000313" key="11">
    <source>
        <dbReference type="EMBL" id="MCK8784358.1"/>
    </source>
</evidence>
<dbReference type="GO" id="GO:0015562">
    <property type="term" value="F:efflux transmembrane transporter activity"/>
    <property type="evidence" value="ECO:0007669"/>
    <property type="project" value="InterPro"/>
</dbReference>
<keyword evidence="8 9" id="KW-0472">Membrane</keyword>
<feature type="transmembrane region" description="Helical" evidence="9">
    <location>
        <begin position="395"/>
        <end position="419"/>
    </location>
</feature>
<dbReference type="Proteomes" id="UP001139516">
    <property type="component" value="Unassembled WGS sequence"/>
</dbReference>
<dbReference type="Pfam" id="PF00873">
    <property type="entry name" value="ACR_tran"/>
    <property type="match status" value="1"/>
</dbReference>
<evidence type="ECO:0000256" key="3">
    <source>
        <dbReference type="ARBA" id="ARBA00022448"/>
    </source>
</evidence>
<dbReference type="AlphaFoldDB" id="A0A9X1Y739"/>
<keyword evidence="5 9" id="KW-0997">Cell inner membrane</keyword>
<accession>A0A9X1Y739</accession>
<dbReference type="PANTHER" id="PTHR32063">
    <property type="match status" value="1"/>
</dbReference>
<keyword evidence="6 9" id="KW-0812">Transmembrane</keyword>